<feature type="compositionally biased region" description="Low complexity" evidence="1">
    <location>
        <begin position="96"/>
        <end position="110"/>
    </location>
</feature>
<feature type="compositionally biased region" description="Gly residues" evidence="1">
    <location>
        <begin position="125"/>
        <end position="148"/>
    </location>
</feature>
<keyword evidence="3" id="KW-1185">Reference proteome</keyword>
<evidence type="ECO:0000313" key="2">
    <source>
        <dbReference type="EMBL" id="CAI9178818.1"/>
    </source>
</evidence>
<feature type="region of interest" description="Disordered" evidence="1">
    <location>
        <begin position="304"/>
        <end position="325"/>
    </location>
</feature>
<feature type="compositionally biased region" description="Low complexity" evidence="1">
    <location>
        <begin position="77"/>
        <end position="88"/>
    </location>
</feature>
<feature type="region of interest" description="Disordered" evidence="1">
    <location>
        <begin position="347"/>
        <end position="390"/>
    </location>
</feature>
<feature type="region of interest" description="Disordered" evidence="1">
    <location>
        <begin position="217"/>
        <end position="286"/>
    </location>
</feature>
<reference evidence="2" key="1">
    <citation type="submission" date="2023-04" db="EMBL/GenBank/DDBJ databases">
        <authorList>
            <consortium name="ELIXIR-Norway"/>
        </authorList>
    </citation>
    <scope>NUCLEOTIDE SEQUENCE [LARGE SCALE GENOMIC DNA]</scope>
</reference>
<organism evidence="2 3">
    <name type="scientific">Rangifer tarandus platyrhynchus</name>
    <name type="common">Svalbard reindeer</name>
    <dbReference type="NCBI Taxonomy" id="3082113"/>
    <lineage>
        <taxon>Eukaryota</taxon>
        <taxon>Metazoa</taxon>
        <taxon>Chordata</taxon>
        <taxon>Craniata</taxon>
        <taxon>Vertebrata</taxon>
        <taxon>Euteleostomi</taxon>
        <taxon>Mammalia</taxon>
        <taxon>Eutheria</taxon>
        <taxon>Laurasiatheria</taxon>
        <taxon>Artiodactyla</taxon>
        <taxon>Ruminantia</taxon>
        <taxon>Pecora</taxon>
        <taxon>Cervidae</taxon>
        <taxon>Odocoileinae</taxon>
        <taxon>Rangifer</taxon>
    </lineage>
</organism>
<dbReference type="EMBL" id="OX459944">
    <property type="protein sequence ID" value="CAI9178818.1"/>
    <property type="molecule type" value="Genomic_DNA"/>
</dbReference>
<name>A0ABN9A1W7_RANTA</name>
<feature type="compositionally biased region" description="Basic and acidic residues" evidence="1">
    <location>
        <begin position="172"/>
        <end position="183"/>
    </location>
</feature>
<feature type="region of interest" description="Disordered" evidence="1">
    <location>
        <begin position="42"/>
        <end position="198"/>
    </location>
</feature>
<evidence type="ECO:0000256" key="1">
    <source>
        <dbReference type="SAM" id="MobiDB-lite"/>
    </source>
</evidence>
<protein>
    <submittedName>
        <fullName evidence="2">Uncharacterized protein</fullName>
    </submittedName>
</protein>
<sequence length="390" mass="41098">MEKKESAFALMFCAVDYKELCEGIRNPGTSSGYLEFKEDVPTAYPESAKSKPRTSAKASLTSGSASLCQGFASPGGARTAIRAAARTEAPGRRQPRAAAAVATAGSGAPRKAVPGALRGSWSGQRGVGGVSGRVGRGGGGKIASGGLGREGEGAAEDRRSRRRAVGAGSRAGRGESCWRRGEGAEPEEGDAERACLAPSGPANVTVSLAERSHPLTLRLTRTLAPKPAPPLDRGVPAIVRRTPPDPQAGTYSCHLPKGQLSPSQQRPPPPPAASGSWHPPAWVRAGRPSPPPWAVLAVFTTFPPGQWRTPGDEPEGAGRRGVHASPAFFLQRTLYMVERGRAKVAPAPRLLPQRLRLPRRPPPPLCRGDHRTGIPPPVSPRRARRRRRGP</sequence>
<feature type="compositionally biased region" description="Basic and acidic residues" evidence="1">
    <location>
        <begin position="149"/>
        <end position="159"/>
    </location>
</feature>
<dbReference type="Proteomes" id="UP001176941">
    <property type="component" value="Chromosome 8"/>
</dbReference>
<proteinExistence type="predicted"/>
<feature type="compositionally biased region" description="Basic residues" evidence="1">
    <location>
        <begin position="381"/>
        <end position="390"/>
    </location>
</feature>
<evidence type="ECO:0000313" key="3">
    <source>
        <dbReference type="Proteomes" id="UP001176941"/>
    </source>
</evidence>
<accession>A0ABN9A1W7</accession>
<feature type="compositionally biased region" description="Polar residues" evidence="1">
    <location>
        <begin position="56"/>
        <end position="67"/>
    </location>
</feature>
<gene>
    <name evidence="2" type="ORF">MRATA1EN1_LOCUS27780</name>
</gene>